<gene>
    <name evidence="3" type="ORF">Q9L58_003481</name>
</gene>
<accession>A0ABR3GNV1</accession>
<dbReference type="Gene3D" id="1.25.40.90">
    <property type="match status" value="1"/>
</dbReference>
<comment type="caution">
    <text evidence="3">The sequence shown here is derived from an EMBL/GenBank/DDBJ whole genome shotgun (WGS) entry which is preliminary data.</text>
</comment>
<feature type="domain" description="AP180 N-terminal homology (ANTH)" evidence="2">
    <location>
        <begin position="150"/>
        <end position="216"/>
    </location>
</feature>
<keyword evidence="4" id="KW-1185">Reference proteome</keyword>
<feature type="region of interest" description="Disordered" evidence="1">
    <location>
        <begin position="448"/>
        <end position="477"/>
    </location>
</feature>
<dbReference type="SUPFAM" id="SSF89009">
    <property type="entry name" value="GAT-like domain"/>
    <property type="match status" value="1"/>
</dbReference>
<evidence type="ECO:0000259" key="2">
    <source>
        <dbReference type="Pfam" id="PF07651"/>
    </source>
</evidence>
<name>A0ABR3GNV1_9PEZI</name>
<reference evidence="3 4" key="1">
    <citation type="submission" date="2024-02" db="EMBL/GenBank/DDBJ databases">
        <title>Discinaceae phylogenomics.</title>
        <authorList>
            <person name="Dirks A.C."/>
            <person name="James T.Y."/>
        </authorList>
    </citation>
    <scope>NUCLEOTIDE SEQUENCE [LARGE SCALE GENOMIC DNA]</scope>
    <source>
        <strain evidence="3 4">ACD0624</strain>
    </source>
</reference>
<feature type="domain" description="AP180 N-terminal homology (ANTH)" evidence="2">
    <location>
        <begin position="1"/>
        <end position="134"/>
    </location>
</feature>
<feature type="region of interest" description="Disordered" evidence="1">
    <location>
        <begin position="230"/>
        <end position="274"/>
    </location>
</feature>
<feature type="compositionally biased region" description="Low complexity" evidence="1">
    <location>
        <begin position="596"/>
        <end position="612"/>
    </location>
</feature>
<sequence>MVREGEKEVTLRYLRKHPRLITVSHYSDAQEQGRNIRHYSQYLLERARTYGDVRTDYVRNGEGRLRKLSIEKGLLREVECVQAQIRALLKCTFLDEESDNEISLLAFRLLVMDLLVLFHIVNEGVINVLGMYIPFRDPSQLQLIAGGAFAEHYFEMSRYDAERGLEIYKTFTKQTADVVEFLQQARVVETATRLQIPNLKHAPTSLTSSLEEYLHDPEFDANRRNYLANQEAKRTGKPVPPPVKSNSPPPEQQSKTTVAQVFPSPTPAAAPELTQPRAVAPDLIDFFESIESEQTPMFGNQQEAQMQLQNQYALQTDLPFMGGQPPFAVQQQFAAQTGPAYSVAYQAQNPYSQVQLSPVAIIHTGPLPLQQPQQMQPNFTGTGFGGYTPSDQTAVTAPPMPILPQQFAQQTSSFQSPLNLPPAVALSTGQTDTNPFRQSMMMTGSVTSNQSLGSYATSPPTQKSTNPFARAASQSSPTSLTVTAPAFPISAQSTSSYNPQSPQMMPLSQQPTIRSMPTGTNPFARNLSPTPTGTSVGSVALSVPVTTGGTNPFRQSMMVQQQQQQQQAQMNGNYSGQSGSMGGWENLETIPIFPRTNNSGQTTNGGTEWSEN</sequence>
<feature type="region of interest" description="Disordered" evidence="1">
    <location>
        <begin position="591"/>
        <end position="612"/>
    </location>
</feature>
<dbReference type="Gene3D" id="1.20.58.150">
    <property type="entry name" value="ANTH domain"/>
    <property type="match status" value="1"/>
</dbReference>
<dbReference type="PANTHER" id="PTHR22951:SF5">
    <property type="entry name" value="PHOSPHATIDYLINOSITOL-BINDING CLATHRIN ASSEMBLY PROTEIN LAP"/>
    <property type="match status" value="1"/>
</dbReference>
<dbReference type="EMBL" id="JBBBZM010000033">
    <property type="protein sequence ID" value="KAL0637592.1"/>
    <property type="molecule type" value="Genomic_DNA"/>
</dbReference>
<dbReference type="InterPro" id="IPR008942">
    <property type="entry name" value="ENTH_VHS"/>
</dbReference>
<evidence type="ECO:0000313" key="4">
    <source>
        <dbReference type="Proteomes" id="UP001447188"/>
    </source>
</evidence>
<proteinExistence type="predicted"/>
<dbReference type="InterPro" id="IPR011417">
    <property type="entry name" value="ANTH_dom"/>
</dbReference>
<dbReference type="Proteomes" id="UP001447188">
    <property type="component" value="Unassembled WGS sequence"/>
</dbReference>
<organism evidence="3 4">
    <name type="scientific">Discina gigas</name>
    <dbReference type="NCBI Taxonomy" id="1032678"/>
    <lineage>
        <taxon>Eukaryota</taxon>
        <taxon>Fungi</taxon>
        <taxon>Dikarya</taxon>
        <taxon>Ascomycota</taxon>
        <taxon>Pezizomycotina</taxon>
        <taxon>Pezizomycetes</taxon>
        <taxon>Pezizales</taxon>
        <taxon>Discinaceae</taxon>
        <taxon>Discina</taxon>
    </lineage>
</organism>
<evidence type="ECO:0000256" key="1">
    <source>
        <dbReference type="SAM" id="MobiDB-lite"/>
    </source>
</evidence>
<feature type="compositionally biased region" description="Pro residues" evidence="1">
    <location>
        <begin position="238"/>
        <end position="251"/>
    </location>
</feature>
<dbReference type="Pfam" id="PF07651">
    <property type="entry name" value="ANTH"/>
    <property type="match status" value="2"/>
</dbReference>
<dbReference type="SUPFAM" id="SSF48464">
    <property type="entry name" value="ENTH/VHS domain"/>
    <property type="match status" value="1"/>
</dbReference>
<dbReference type="InterPro" id="IPR045192">
    <property type="entry name" value="AP180-like"/>
</dbReference>
<evidence type="ECO:0000313" key="3">
    <source>
        <dbReference type="EMBL" id="KAL0637592.1"/>
    </source>
</evidence>
<protein>
    <recommendedName>
        <fullName evidence="2">AP180 N-terminal homology (ANTH) domain-containing protein</fullName>
    </recommendedName>
</protein>
<dbReference type="InterPro" id="IPR014712">
    <property type="entry name" value="ANTH_dom_sf"/>
</dbReference>
<dbReference type="PANTHER" id="PTHR22951">
    <property type="entry name" value="CLATHRIN ASSEMBLY PROTEIN"/>
    <property type="match status" value="1"/>
</dbReference>